<dbReference type="PROSITE" id="PS50931">
    <property type="entry name" value="HTH_LYSR"/>
    <property type="match status" value="1"/>
</dbReference>
<name>A0A318EDG8_9GAMM</name>
<evidence type="ECO:0000256" key="4">
    <source>
        <dbReference type="ARBA" id="ARBA00023163"/>
    </source>
</evidence>
<dbReference type="EMBL" id="QICN01000003">
    <property type="protein sequence ID" value="PXV69674.1"/>
    <property type="molecule type" value="Genomic_DNA"/>
</dbReference>
<dbReference type="Gene3D" id="3.40.190.290">
    <property type="match status" value="1"/>
</dbReference>
<evidence type="ECO:0000256" key="3">
    <source>
        <dbReference type="ARBA" id="ARBA00023125"/>
    </source>
</evidence>
<keyword evidence="4" id="KW-0804">Transcription</keyword>
<dbReference type="InterPro" id="IPR000847">
    <property type="entry name" value="LysR_HTH_N"/>
</dbReference>
<dbReference type="PANTHER" id="PTHR30126">
    <property type="entry name" value="HTH-TYPE TRANSCRIPTIONAL REGULATOR"/>
    <property type="match status" value="1"/>
</dbReference>
<dbReference type="Pfam" id="PF03466">
    <property type="entry name" value="LysR_substrate"/>
    <property type="match status" value="1"/>
</dbReference>
<keyword evidence="7" id="KW-1185">Reference proteome</keyword>
<evidence type="ECO:0000256" key="2">
    <source>
        <dbReference type="ARBA" id="ARBA00023015"/>
    </source>
</evidence>
<accession>A0A318EDG8</accession>
<dbReference type="Gene3D" id="1.10.10.10">
    <property type="entry name" value="Winged helix-like DNA-binding domain superfamily/Winged helix DNA-binding domain"/>
    <property type="match status" value="1"/>
</dbReference>
<proteinExistence type="inferred from homology"/>
<evidence type="ECO:0000313" key="7">
    <source>
        <dbReference type="Proteomes" id="UP000248330"/>
    </source>
</evidence>
<dbReference type="InterPro" id="IPR036390">
    <property type="entry name" value="WH_DNA-bd_sf"/>
</dbReference>
<dbReference type="InterPro" id="IPR005119">
    <property type="entry name" value="LysR_subst-bd"/>
</dbReference>
<dbReference type="GO" id="GO:0003700">
    <property type="term" value="F:DNA-binding transcription factor activity"/>
    <property type="evidence" value="ECO:0007669"/>
    <property type="project" value="InterPro"/>
</dbReference>
<dbReference type="InterPro" id="IPR036388">
    <property type="entry name" value="WH-like_DNA-bd_sf"/>
</dbReference>
<dbReference type="SUPFAM" id="SSF46785">
    <property type="entry name" value="Winged helix' DNA-binding domain"/>
    <property type="match status" value="1"/>
</dbReference>
<dbReference type="PANTHER" id="PTHR30126:SF88">
    <property type="entry name" value="TRANSCRIPTIONAL REGULATOR-RELATED"/>
    <property type="match status" value="1"/>
</dbReference>
<feature type="domain" description="HTH lysR-type" evidence="5">
    <location>
        <begin position="6"/>
        <end position="63"/>
    </location>
</feature>
<comment type="similarity">
    <text evidence="1">Belongs to the LysR transcriptional regulatory family.</text>
</comment>
<dbReference type="GO" id="GO:0000976">
    <property type="term" value="F:transcription cis-regulatory region binding"/>
    <property type="evidence" value="ECO:0007669"/>
    <property type="project" value="TreeGrafter"/>
</dbReference>
<dbReference type="Proteomes" id="UP000248330">
    <property type="component" value="Unassembled WGS sequence"/>
</dbReference>
<dbReference type="SUPFAM" id="SSF53850">
    <property type="entry name" value="Periplasmic binding protein-like II"/>
    <property type="match status" value="1"/>
</dbReference>
<sequence length="300" mass="33035">MSGPKISLEQWRALVAVVEAGGYAQAAETLHKTQSTVTYAVQKLESLLGVEVFQLQGRKAQLTPTGQVLYRRGRALLDEAARVERAAASLAQGWEPELRLAVEVVFPTWLLLQCFDRFAQERPETRIELYETVLGGTDEAVLDGRVDLAIASRMPPGFLLDPLVTIRFVCAAAPHHPLHRLGRPLSFDDLRQHRQLVIRDSGSQRKRDGAWLGAEQRWTVSAKATSIRAATLGLGFAWYAENIIREELDSGALKPLPLIEGAERQVELYLIVTHGDAAGPGAQRLAQLIRDGVAELCPPP</sequence>
<evidence type="ECO:0000256" key="1">
    <source>
        <dbReference type="ARBA" id="ARBA00009437"/>
    </source>
</evidence>
<evidence type="ECO:0000259" key="5">
    <source>
        <dbReference type="PROSITE" id="PS50931"/>
    </source>
</evidence>
<dbReference type="OrthoDB" id="6988449at2"/>
<dbReference type="AlphaFoldDB" id="A0A318EDG8"/>
<dbReference type="RefSeq" id="WP_110264591.1">
    <property type="nucleotide sequence ID" value="NZ_CAKZQT010000037.1"/>
</dbReference>
<keyword evidence="3" id="KW-0238">DNA-binding</keyword>
<keyword evidence="2" id="KW-0805">Transcription regulation</keyword>
<comment type="caution">
    <text evidence="6">The sequence shown here is derived from an EMBL/GenBank/DDBJ whole genome shotgun (WGS) entry which is preliminary data.</text>
</comment>
<protein>
    <submittedName>
        <fullName evidence="6">LysR family transcriptional regulator</fullName>
    </submittedName>
</protein>
<reference evidence="6 7" key="1">
    <citation type="submission" date="2018-04" db="EMBL/GenBank/DDBJ databases">
        <title>Genomic Encyclopedia of Type Strains, Phase IV (KMG-IV): sequencing the most valuable type-strain genomes for metagenomic binning, comparative biology and taxonomic classification.</title>
        <authorList>
            <person name="Goeker M."/>
        </authorList>
    </citation>
    <scope>NUCLEOTIDE SEQUENCE [LARGE SCALE GENOMIC DNA]</scope>
    <source>
        <strain evidence="6 7">DSM 104150</strain>
    </source>
</reference>
<organism evidence="6 7">
    <name type="scientific">Sinimarinibacterium flocculans</name>
    <dbReference type="NCBI Taxonomy" id="985250"/>
    <lineage>
        <taxon>Bacteria</taxon>
        <taxon>Pseudomonadati</taxon>
        <taxon>Pseudomonadota</taxon>
        <taxon>Gammaproteobacteria</taxon>
        <taxon>Nevskiales</taxon>
        <taxon>Nevskiaceae</taxon>
        <taxon>Sinimarinibacterium</taxon>
    </lineage>
</organism>
<dbReference type="Pfam" id="PF00126">
    <property type="entry name" value="HTH_1"/>
    <property type="match status" value="1"/>
</dbReference>
<gene>
    <name evidence="6" type="ORF">C8D93_103249</name>
</gene>
<evidence type="ECO:0000313" key="6">
    <source>
        <dbReference type="EMBL" id="PXV69674.1"/>
    </source>
</evidence>